<evidence type="ECO:0000313" key="2">
    <source>
        <dbReference type="EMBL" id="UOQ45141.1"/>
    </source>
</evidence>
<organism evidence="2 3">
    <name type="scientific">Halobacillus salinarum</name>
    <dbReference type="NCBI Taxonomy" id="2932257"/>
    <lineage>
        <taxon>Bacteria</taxon>
        <taxon>Bacillati</taxon>
        <taxon>Bacillota</taxon>
        <taxon>Bacilli</taxon>
        <taxon>Bacillales</taxon>
        <taxon>Bacillaceae</taxon>
        <taxon>Halobacillus</taxon>
    </lineage>
</organism>
<dbReference type="Pfam" id="PF13302">
    <property type="entry name" value="Acetyltransf_3"/>
    <property type="match status" value="1"/>
</dbReference>
<accession>A0ABY4EKZ8</accession>
<keyword evidence="3" id="KW-1185">Reference proteome</keyword>
<dbReference type="PANTHER" id="PTHR43415">
    <property type="entry name" value="SPERMIDINE N(1)-ACETYLTRANSFERASE"/>
    <property type="match status" value="1"/>
</dbReference>
<dbReference type="PANTHER" id="PTHR43415:SF4">
    <property type="entry name" value="N-ACETYLTRANSFERASE DOMAIN-CONTAINING PROTEIN"/>
    <property type="match status" value="1"/>
</dbReference>
<protein>
    <submittedName>
        <fullName evidence="2">GNAT family N-acetyltransferase</fullName>
    </submittedName>
</protein>
<dbReference type="InterPro" id="IPR016181">
    <property type="entry name" value="Acyl_CoA_acyltransferase"/>
</dbReference>
<evidence type="ECO:0000259" key="1">
    <source>
        <dbReference type="PROSITE" id="PS51186"/>
    </source>
</evidence>
<dbReference type="PROSITE" id="PS51186">
    <property type="entry name" value="GNAT"/>
    <property type="match status" value="1"/>
</dbReference>
<sequence>MTRIKGSKLTLRKATQQDAYDMYYWKFEDPVKEAKEWNGPYIPETFHEKEEFLKAWDPDEEIMPGTLDMLIIEVNSHFIGAVMAYWIDKNTDWLETGIVIYDPQYWNGGYGYEAYYLWLDYLFQTTGLHRLGMSTWSGNHRMMRVAEKTGMIEEARIRQARQVEGKYYDAVKMGVLRSEFYQ</sequence>
<dbReference type="InterPro" id="IPR000182">
    <property type="entry name" value="GNAT_dom"/>
</dbReference>
<dbReference type="Proteomes" id="UP000831787">
    <property type="component" value="Chromosome"/>
</dbReference>
<name>A0ABY4EKZ8_9BACI</name>
<dbReference type="Gene3D" id="3.40.630.30">
    <property type="match status" value="1"/>
</dbReference>
<dbReference type="EMBL" id="CP095073">
    <property type="protein sequence ID" value="UOQ45141.1"/>
    <property type="molecule type" value="Genomic_DNA"/>
</dbReference>
<feature type="domain" description="N-acetyltransferase" evidence="1">
    <location>
        <begin position="9"/>
        <end position="178"/>
    </location>
</feature>
<evidence type="ECO:0000313" key="3">
    <source>
        <dbReference type="Proteomes" id="UP000831787"/>
    </source>
</evidence>
<dbReference type="SUPFAM" id="SSF55729">
    <property type="entry name" value="Acyl-CoA N-acyltransferases (Nat)"/>
    <property type="match status" value="1"/>
</dbReference>
<gene>
    <name evidence="2" type="ORF">MUN89_04065</name>
</gene>
<reference evidence="2 3" key="1">
    <citation type="submission" date="2022-04" db="EMBL/GenBank/DDBJ databases">
        <title>Halobacillus sp. isolated from saltern.</title>
        <authorList>
            <person name="Won M."/>
            <person name="Lee C.-M."/>
            <person name="Woen H.-Y."/>
            <person name="Kwon S.-W."/>
        </authorList>
    </citation>
    <scope>NUCLEOTIDE SEQUENCE [LARGE SCALE GENOMIC DNA]</scope>
    <source>
        <strain evidence="2 3">SSBR10-3</strain>
    </source>
</reference>
<dbReference type="RefSeq" id="WP_244711634.1">
    <property type="nucleotide sequence ID" value="NZ_CP095073.1"/>
</dbReference>
<proteinExistence type="predicted"/>